<evidence type="ECO:0000259" key="1">
    <source>
        <dbReference type="Pfam" id="PF12509"/>
    </source>
</evidence>
<comment type="caution">
    <text evidence="2">The sequence shown here is derived from an EMBL/GenBank/DDBJ whole genome shotgun (WGS) entry which is preliminary data.</text>
</comment>
<name>A0A8T1SAC0_CHESE</name>
<evidence type="ECO:0000313" key="3">
    <source>
        <dbReference type="Proteomes" id="UP000765507"/>
    </source>
</evidence>
<organism evidence="2 3">
    <name type="scientific">Chelydra serpentina</name>
    <name type="common">Snapping turtle</name>
    <name type="synonym">Testudo serpentina</name>
    <dbReference type="NCBI Taxonomy" id="8475"/>
    <lineage>
        <taxon>Eukaryota</taxon>
        <taxon>Metazoa</taxon>
        <taxon>Chordata</taxon>
        <taxon>Craniata</taxon>
        <taxon>Vertebrata</taxon>
        <taxon>Euteleostomi</taxon>
        <taxon>Archelosauria</taxon>
        <taxon>Testudinata</taxon>
        <taxon>Testudines</taxon>
        <taxon>Cryptodira</taxon>
        <taxon>Durocryptodira</taxon>
        <taxon>Americhelydia</taxon>
        <taxon>Chelydroidea</taxon>
        <taxon>Chelydridae</taxon>
        <taxon>Chelydra</taxon>
    </lineage>
</organism>
<dbReference type="AlphaFoldDB" id="A0A8T1SAC0"/>
<dbReference type="OrthoDB" id="10054471at2759"/>
<dbReference type="Pfam" id="PF12509">
    <property type="entry name" value="DUF3715"/>
    <property type="match status" value="1"/>
</dbReference>
<dbReference type="GO" id="GO:0010569">
    <property type="term" value="P:regulation of double-strand break repair via homologous recombination"/>
    <property type="evidence" value="ECO:0007669"/>
    <property type="project" value="InterPro"/>
</dbReference>
<sequence length="215" mass="24350">SSISHTLSQSRLNTGCDLQSSWQFGEIKLVHNEDLEKKFAAKRAKMREEGRQGRELEEHFCFLVLPWGEVSKIYQSGIHTSESAMKELGNPLLGVYLFRHVDVALNYANRLISAEYILVFKVLFGKVKKIQPPMGKKKVALDPTPNFDCHMSRIAPTLKDPVALQAIGSSVYFYEYNIHSKPVDKPRQCLPYAVVTVRFVGQKVETVPLITSVRV</sequence>
<dbReference type="Gene3D" id="3.90.228.10">
    <property type="match status" value="1"/>
</dbReference>
<evidence type="ECO:0000313" key="2">
    <source>
        <dbReference type="EMBL" id="KAG6925811.1"/>
    </source>
</evidence>
<dbReference type="GO" id="GO:0007140">
    <property type="term" value="P:male meiotic nuclear division"/>
    <property type="evidence" value="ECO:0007669"/>
    <property type="project" value="InterPro"/>
</dbReference>
<proteinExistence type="predicted"/>
<dbReference type="EMBL" id="JAHGAV010000368">
    <property type="protein sequence ID" value="KAG6925811.1"/>
    <property type="molecule type" value="Genomic_DNA"/>
</dbReference>
<keyword evidence="3" id="KW-1185">Reference proteome</keyword>
<accession>A0A8T1SAC0</accession>
<dbReference type="PANTHER" id="PTHR22380:SF1">
    <property type="entry name" value="TESTIS-EXPRESSED PROTEIN 15"/>
    <property type="match status" value="1"/>
</dbReference>
<feature type="non-terminal residue" evidence="2">
    <location>
        <position position="215"/>
    </location>
</feature>
<protein>
    <submittedName>
        <fullName evidence="2">Family with sequence similarity 208 member A</fullName>
    </submittedName>
</protein>
<feature type="non-terminal residue" evidence="2">
    <location>
        <position position="1"/>
    </location>
</feature>
<dbReference type="InterPro" id="IPR026616">
    <property type="entry name" value="TEX15"/>
</dbReference>
<dbReference type="PANTHER" id="PTHR22380">
    <property type="entry name" value="TESTIS-EXPRESSED PROTEIN 15"/>
    <property type="match status" value="1"/>
</dbReference>
<gene>
    <name evidence="2" type="ORF">G0U57_013323</name>
</gene>
<dbReference type="InterPro" id="IPR022188">
    <property type="entry name" value="TASOR_DUF3715"/>
</dbReference>
<dbReference type="SUPFAM" id="SSF56399">
    <property type="entry name" value="ADP-ribosylation"/>
    <property type="match status" value="1"/>
</dbReference>
<dbReference type="GO" id="GO:0005634">
    <property type="term" value="C:nucleus"/>
    <property type="evidence" value="ECO:0007669"/>
    <property type="project" value="TreeGrafter"/>
</dbReference>
<dbReference type="GO" id="GO:0007130">
    <property type="term" value="P:synaptonemal complex assembly"/>
    <property type="evidence" value="ECO:0007669"/>
    <property type="project" value="TreeGrafter"/>
</dbReference>
<reference evidence="2 3" key="1">
    <citation type="journal article" date="2020" name="G3 (Bethesda)">
        <title>Draft Genome of the Common Snapping Turtle, Chelydra serpentina, a Model for Phenotypic Plasticity in Reptiles.</title>
        <authorList>
            <person name="Das D."/>
            <person name="Singh S.K."/>
            <person name="Bierstedt J."/>
            <person name="Erickson A."/>
            <person name="Galli G.L.J."/>
            <person name="Crossley D.A. 2nd"/>
            <person name="Rhen T."/>
        </authorList>
    </citation>
    <scope>NUCLEOTIDE SEQUENCE [LARGE SCALE GENOMIC DNA]</scope>
    <source>
        <strain evidence="2">KW</strain>
    </source>
</reference>
<dbReference type="Proteomes" id="UP000765507">
    <property type="component" value="Unassembled WGS sequence"/>
</dbReference>
<feature type="domain" description="TASOR pseudo-PARP" evidence="1">
    <location>
        <begin position="46"/>
        <end position="191"/>
    </location>
</feature>